<accession>A0A078KPN6</accession>
<dbReference type="AlphaFoldDB" id="A0A078KPN6"/>
<name>A0A078KPN6_9FIRM</name>
<evidence type="ECO:0000313" key="1">
    <source>
        <dbReference type="EMBL" id="CDZ24482.1"/>
    </source>
</evidence>
<dbReference type="KEGG" id="ccel:CCDG5_1368"/>
<evidence type="ECO:0000313" key="2">
    <source>
        <dbReference type="Proteomes" id="UP000032431"/>
    </source>
</evidence>
<gene>
    <name evidence="1" type="ORF">CCDG5_1368</name>
</gene>
<proteinExistence type="predicted"/>
<reference evidence="2" key="1">
    <citation type="submission" date="2014-07" db="EMBL/GenBank/DDBJ databases">
        <authorList>
            <person name="Wibberg D."/>
        </authorList>
    </citation>
    <scope>NUCLEOTIDE SEQUENCE [LARGE SCALE GENOMIC DNA]</scope>
    <source>
        <strain evidence="2">DG5</strain>
    </source>
</reference>
<organism evidence="1 2">
    <name type="scientific">[Clostridium] cellulosi</name>
    <dbReference type="NCBI Taxonomy" id="29343"/>
    <lineage>
        <taxon>Bacteria</taxon>
        <taxon>Bacillati</taxon>
        <taxon>Bacillota</taxon>
        <taxon>Clostridia</taxon>
        <taxon>Eubacteriales</taxon>
        <taxon>Oscillospiraceae</taxon>
        <taxon>Oscillospiraceae incertae sedis</taxon>
    </lineage>
</organism>
<dbReference type="HOGENOM" id="CLU_1923908_0_0_9"/>
<dbReference type="Proteomes" id="UP000032431">
    <property type="component" value="Chromosome I"/>
</dbReference>
<keyword evidence="2" id="KW-1185">Reference proteome</keyword>
<sequence length="131" mass="14617">MHSYADIGVIMYNAVKYTALFYVHRQQINCSRYSLSIAMMTVTSGSTSIIAVMNIHRREIAACYTEYTVSAVIGQSEPPASVATAAAQQHNWPQATTHKIVPPFTAVNTFYSKCDKLSHTPLLQRRYSVIL</sequence>
<dbReference type="EMBL" id="LM995447">
    <property type="protein sequence ID" value="CDZ24482.1"/>
    <property type="molecule type" value="Genomic_DNA"/>
</dbReference>
<protein>
    <submittedName>
        <fullName evidence="1">Uncharacterized protein</fullName>
    </submittedName>
</protein>
<dbReference type="PATRIC" id="fig|29343.3.peg.1440"/>